<protein>
    <submittedName>
        <fullName evidence="2">Uncharacterized protein</fullName>
    </submittedName>
</protein>
<evidence type="ECO:0000313" key="3">
    <source>
        <dbReference type="Proteomes" id="UP000026961"/>
    </source>
</evidence>
<keyword evidence="3" id="KW-1185">Reference proteome</keyword>
<accession>A0A0D9ZJ08</accession>
<dbReference type="Gramene" id="OGLUM04G07630.1">
    <property type="protein sequence ID" value="OGLUM04G07630.1"/>
    <property type="gene ID" value="OGLUM04G07630"/>
</dbReference>
<dbReference type="AlphaFoldDB" id="A0A0D9ZJ08"/>
<dbReference type="HOGENOM" id="CLU_152323_0_0_1"/>
<organism evidence="2">
    <name type="scientific">Oryza glumipatula</name>
    <dbReference type="NCBI Taxonomy" id="40148"/>
    <lineage>
        <taxon>Eukaryota</taxon>
        <taxon>Viridiplantae</taxon>
        <taxon>Streptophyta</taxon>
        <taxon>Embryophyta</taxon>
        <taxon>Tracheophyta</taxon>
        <taxon>Spermatophyta</taxon>
        <taxon>Magnoliopsida</taxon>
        <taxon>Liliopsida</taxon>
        <taxon>Poales</taxon>
        <taxon>Poaceae</taxon>
        <taxon>BOP clade</taxon>
        <taxon>Oryzoideae</taxon>
        <taxon>Oryzeae</taxon>
        <taxon>Oryzinae</taxon>
        <taxon>Oryza</taxon>
    </lineage>
</organism>
<reference evidence="2" key="1">
    <citation type="submission" date="2015-04" db="UniProtKB">
        <authorList>
            <consortium name="EnsemblPlants"/>
        </authorList>
    </citation>
    <scope>IDENTIFICATION</scope>
</reference>
<dbReference type="Proteomes" id="UP000026961">
    <property type="component" value="Chromosome 4"/>
</dbReference>
<name>A0A0D9ZJ08_9ORYZ</name>
<proteinExistence type="predicted"/>
<feature type="region of interest" description="Disordered" evidence="1">
    <location>
        <begin position="106"/>
        <end position="128"/>
    </location>
</feature>
<evidence type="ECO:0000313" key="2">
    <source>
        <dbReference type="EnsemblPlants" id="OGLUM04G07630.1"/>
    </source>
</evidence>
<evidence type="ECO:0000256" key="1">
    <source>
        <dbReference type="SAM" id="MobiDB-lite"/>
    </source>
</evidence>
<sequence>MGTAIIGRIYAGQLSVVEKQQRTTSSRLGIGSARARADACNDDDAWCLKRWIERRGVNLAAKGARRRRRLDWGGRRCGGCRRAGATGRLRRWGGGAAWRRKGLGVPGRTAATVGKEERGRERIGDAGG</sequence>
<dbReference type="EnsemblPlants" id="OGLUM04G07630.1">
    <property type="protein sequence ID" value="OGLUM04G07630.1"/>
    <property type="gene ID" value="OGLUM04G07630"/>
</dbReference>
<reference evidence="2" key="2">
    <citation type="submission" date="2018-05" db="EMBL/GenBank/DDBJ databases">
        <title>OgluRS3 (Oryza glumaepatula Reference Sequence Version 3).</title>
        <authorList>
            <person name="Zhang J."/>
            <person name="Kudrna D."/>
            <person name="Lee S."/>
            <person name="Talag J."/>
            <person name="Welchert J."/>
            <person name="Wing R.A."/>
        </authorList>
    </citation>
    <scope>NUCLEOTIDE SEQUENCE [LARGE SCALE GENOMIC DNA]</scope>
</reference>
<feature type="compositionally biased region" description="Basic and acidic residues" evidence="1">
    <location>
        <begin position="114"/>
        <end position="128"/>
    </location>
</feature>